<feature type="region of interest" description="Disordered" evidence="2">
    <location>
        <begin position="1"/>
        <end position="24"/>
    </location>
</feature>
<dbReference type="CDD" id="cd00320">
    <property type="entry name" value="cpn10"/>
    <property type="match status" value="1"/>
</dbReference>
<evidence type="ECO:0000256" key="2">
    <source>
        <dbReference type="SAM" id="MobiDB-lite"/>
    </source>
</evidence>
<proteinExistence type="predicted"/>
<dbReference type="InterPro" id="IPR020818">
    <property type="entry name" value="Chaperonin_GroES"/>
</dbReference>
<keyword evidence="1" id="KW-0143">Chaperone</keyword>
<reference evidence="3" key="1">
    <citation type="submission" date="2016-10" db="EMBL/GenBank/DDBJ databases">
        <authorList>
            <person name="Varghese N."/>
        </authorList>
    </citation>
    <scope>NUCLEOTIDE SEQUENCE</scope>
</reference>
<dbReference type="SMART" id="SM00883">
    <property type="entry name" value="Cpn10"/>
    <property type="match status" value="1"/>
</dbReference>
<protein>
    <recommendedName>
        <fullName evidence="4">Co-chaperonin GroES</fullName>
    </recommendedName>
</protein>
<sequence length="145" mass="16562">MTKYALQEKYKEEDKKQTEEDKGKVRAENISEELLEKLPTPSGWRILVLPFEPKDKTKGGIIIAQESLDKLRIATNCGYVIKVGPLAYKDEDKFYTGPWCKKGDWVIFARYAGSRLPIEGGEVRLLNDDEVLGTIKNPEDILHHI</sequence>
<dbReference type="EMBL" id="KY052837">
    <property type="protein sequence ID" value="ASF00458.1"/>
    <property type="molecule type" value="Genomic_DNA"/>
</dbReference>
<evidence type="ECO:0008006" key="4">
    <source>
        <dbReference type="Google" id="ProtNLM"/>
    </source>
</evidence>
<dbReference type="Gene3D" id="2.30.33.40">
    <property type="entry name" value="GroES chaperonin"/>
    <property type="match status" value="1"/>
</dbReference>
<dbReference type="GO" id="GO:0005524">
    <property type="term" value="F:ATP binding"/>
    <property type="evidence" value="ECO:0007669"/>
    <property type="project" value="InterPro"/>
</dbReference>
<dbReference type="InterPro" id="IPR011032">
    <property type="entry name" value="GroES-like_sf"/>
</dbReference>
<dbReference type="SUPFAM" id="SSF50129">
    <property type="entry name" value="GroES-like"/>
    <property type="match status" value="1"/>
</dbReference>
<reference evidence="3" key="2">
    <citation type="journal article" date="2017" name="Nat. Commun.">
        <title>Single-virus genomics reveals hidden cosmopolitan and abundant viruses.</title>
        <authorList>
            <person name="Martinez-Hernandez F."/>
            <person name="Fornas O."/>
            <person name="Lluesma Gomez M."/>
            <person name="Bolduc B."/>
            <person name="de la Cruz Pena M.J."/>
            <person name="Martinez J.M."/>
            <person name="Anton J."/>
            <person name="Gasol J.M."/>
            <person name="Rosselli R."/>
            <person name="Rodriguez-Valera F."/>
            <person name="Sullivan M.B."/>
            <person name="Acinas S.G."/>
            <person name="Martinez-Garcia M."/>
        </authorList>
    </citation>
    <scope>NUCLEOTIDE SEQUENCE</scope>
</reference>
<name>A0A218MMH0_9VIRU</name>
<evidence type="ECO:0000313" key="3">
    <source>
        <dbReference type="EMBL" id="ASF00458.1"/>
    </source>
</evidence>
<accession>A0A218MMH0</accession>
<dbReference type="InterPro" id="IPR037124">
    <property type="entry name" value="Chaperonin_GroES_sf"/>
</dbReference>
<evidence type="ECO:0000256" key="1">
    <source>
        <dbReference type="ARBA" id="ARBA00023186"/>
    </source>
</evidence>
<dbReference type="GO" id="GO:0044183">
    <property type="term" value="F:protein folding chaperone"/>
    <property type="evidence" value="ECO:0007669"/>
    <property type="project" value="InterPro"/>
</dbReference>
<dbReference type="Pfam" id="PF00166">
    <property type="entry name" value="Cpn10"/>
    <property type="match status" value="1"/>
</dbReference>
<organism evidence="3">
    <name type="scientific">uncultured virus</name>
    <dbReference type="NCBI Taxonomy" id="340016"/>
    <lineage>
        <taxon>Viruses</taxon>
        <taxon>environmental samples</taxon>
    </lineage>
</organism>
<dbReference type="SMR" id="A0A218MMH0"/>